<proteinExistence type="predicted"/>
<evidence type="ECO:0008006" key="3">
    <source>
        <dbReference type="Google" id="ProtNLM"/>
    </source>
</evidence>
<accession>A0A0M1VWD1</accession>
<name>A0A0M1VWD1_FUSVC</name>
<dbReference type="RefSeq" id="WP_032844008.1">
    <property type="nucleotide sequence ID" value="NZ_KQ235738.1"/>
</dbReference>
<dbReference type="AlphaFoldDB" id="A0A0M1VWD1"/>
<evidence type="ECO:0000313" key="1">
    <source>
        <dbReference type="EMBL" id="EEO40935.2"/>
    </source>
</evidence>
<comment type="caution">
    <text evidence="1">The sequence shown here is derived from an EMBL/GenBank/DDBJ whole genome shotgun (WGS) entry which is preliminary data.</text>
</comment>
<dbReference type="EMBL" id="ACDE02000023">
    <property type="protein sequence ID" value="EEO40935.2"/>
    <property type="molecule type" value="Genomic_DNA"/>
</dbReference>
<protein>
    <recommendedName>
        <fullName evidence="3">TIGR03545 family protein</fullName>
    </recommendedName>
</protein>
<dbReference type="eggNOG" id="ENOG502ZB2U">
    <property type="taxonomic scope" value="Bacteria"/>
</dbReference>
<gene>
    <name evidence="1" type="ORF">FSCG_01648</name>
</gene>
<evidence type="ECO:0000313" key="2">
    <source>
        <dbReference type="Proteomes" id="UP000004925"/>
    </source>
</evidence>
<organism evidence="1 2">
    <name type="scientific">Fusobacterium vincentii 4_1_13</name>
    <dbReference type="NCBI Taxonomy" id="469606"/>
    <lineage>
        <taxon>Bacteria</taxon>
        <taxon>Fusobacteriati</taxon>
        <taxon>Fusobacteriota</taxon>
        <taxon>Fusobacteriia</taxon>
        <taxon>Fusobacteriales</taxon>
        <taxon>Fusobacteriaceae</taxon>
        <taxon>Fusobacterium</taxon>
    </lineage>
</organism>
<sequence>MKKFIGILLLFIVVIVTVLYFARDFLLKEYLERKMSKANNAPVTIGSVDLDYFESYVTLKDIKVMSNLHKDEIFISIDELKSYYEINFSKKVITFDDTEISGIAFFKDANYENSDREAVVTFENKVTEAEEKTKRDKVLAELKTLYLNKIEENHLNLNEILSRDLVNKDNMSELEKIKQSIKNIKESNEKNLNISDVVGEISNISKSTKKLGKDLKLNDLSKTEEDIRENLTLEESLDRVVRNFLDRNKLVLFDLDGYINMYLNLVYEQKIYNLSLKYRDILDEIRLRKQEDSKLSDGDIWELFFNSISVTSNVYGISFNGEVKNFSTRLSKNQGDTAFKLFGEKGNTIGEFKGFINFNTELTESTLNIPEADLKDFGTDLLKGGEGIIFQSLSTNGYHLAISGSVHLKNMKLDIDKVIESMKIEDEVTKEIIAPLLKELNTGEIYYSYDTDTRILTIKTNIVEVFDDILNGKNSSLKTKIRERIKDDFLKKIAG</sequence>
<reference evidence="1 2" key="1">
    <citation type="submission" date="2011-10" db="EMBL/GenBank/DDBJ databases">
        <title>The Genome Sequence of Fusobacterium sp. 4_1_13.</title>
        <authorList>
            <consortium name="The Broad Institute Genome Sequencing Platform"/>
            <person name="Earl A."/>
            <person name="Ward D."/>
            <person name="Feldgarden M."/>
            <person name="Gevers D."/>
            <person name="Strauss J."/>
            <person name="Ambrose C."/>
            <person name="Allen-Vercoe E."/>
            <person name="Young S.K."/>
            <person name="Zeng Q."/>
            <person name="Gargeya S."/>
            <person name="Fitzgerald M."/>
            <person name="Haas B."/>
            <person name="Abouelleil A."/>
            <person name="Alvarado L."/>
            <person name="Arachchi H.M."/>
            <person name="Berlin A."/>
            <person name="Brown A."/>
            <person name="Chapman S.B."/>
            <person name="Chen Z."/>
            <person name="Dunbar C."/>
            <person name="Freedman E."/>
            <person name="Gearin G."/>
            <person name="Goldberg J."/>
            <person name="Griggs A."/>
            <person name="Gujja S."/>
            <person name="Heiman D."/>
            <person name="Howarth C."/>
            <person name="Larson L."/>
            <person name="Lui A."/>
            <person name="MacDonald P.J."/>
            <person name="Montmayeur A."/>
            <person name="Murphy C."/>
            <person name="Neiman D."/>
            <person name="Pearson M."/>
            <person name="Priest M."/>
            <person name="Roberts A."/>
            <person name="Saif S."/>
            <person name="Shea T."/>
            <person name="Shenoy N."/>
            <person name="Sisk P."/>
            <person name="Stolte C."/>
            <person name="Sykes S."/>
            <person name="Wortman J."/>
            <person name="Nusbaum C."/>
            <person name="Birren B."/>
        </authorList>
    </citation>
    <scope>NUCLEOTIDE SEQUENCE [LARGE SCALE GENOMIC DNA]</scope>
    <source>
        <strain evidence="1 2">4_1_13</strain>
    </source>
</reference>
<dbReference type="Proteomes" id="UP000004925">
    <property type="component" value="Unassembled WGS sequence"/>
</dbReference>